<proteinExistence type="predicted"/>
<reference evidence="1 2" key="1">
    <citation type="journal article" date="2016" name="Nat. Commun.">
        <title>Thousands of microbial genomes shed light on interconnected biogeochemical processes in an aquifer system.</title>
        <authorList>
            <person name="Anantharaman K."/>
            <person name="Brown C.T."/>
            <person name="Hug L.A."/>
            <person name="Sharon I."/>
            <person name="Castelle C.J."/>
            <person name="Probst A.J."/>
            <person name="Thomas B.C."/>
            <person name="Singh A."/>
            <person name="Wilkins M.J."/>
            <person name="Karaoz U."/>
            <person name="Brodie E.L."/>
            <person name="Williams K.H."/>
            <person name="Hubbard S.S."/>
            <person name="Banfield J.F."/>
        </authorList>
    </citation>
    <scope>NUCLEOTIDE SEQUENCE [LARGE SCALE GENOMIC DNA]</scope>
</reference>
<dbReference type="STRING" id="1802701.A3A33_01990"/>
<protein>
    <submittedName>
        <fullName evidence="1">Uncharacterized protein</fullName>
    </submittedName>
</protein>
<sequence length="64" mass="7503">MKIIIKPNSHQDGNEWIPEGMVSFPNGADLTERRESCQEAKCDTKEEADKYFLQACRRKFKIRN</sequence>
<dbReference type="EMBL" id="MGKP01000013">
    <property type="protein sequence ID" value="OGN28697.1"/>
    <property type="molecule type" value="Genomic_DNA"/>
</dbReference>
<dbReference type="AlphaFoldDB" id="A0A1F8GTE1"/>
<accession>A0A1F8GTE1</accession>
<name>A0A1F8GTE1_9BACT</name>
<organism evidence="1 2">
    <name type="scientific">Candidatus Yanofskybacteria bacterium RIFCSPLOWO2_01_FULL_49_25</name>
    <dbReference type="NCBI Taxonomy" id="1802701"/>
    <lineage>
        <taxon>Bacteria</taxon>
        <taxon>Candidatus Yanofskyibacteriota</taxon>
    </lineage>
</organism>
<evidence type="ECO:0000313" key="1">
    <source>
        <dbReference type="EMBL" id="OGN28697.1"/>
    </source>
</evidence>
<comment type="caution">
    <text evidence="1">The sequence shown here is derived from an EMBL/GenBank/DDBJ whole genome shotgun (WGS) entry which is preliminary data.</text>
</comment>
<dbReference type="Proteomes" id="UP000179047">
    <property type="component" value="Unassembled WGS sequence"/>
</dbReference>
<evidence type="ECO:0000313" key="2">
    <source>
        <dbReference type="Proteomes" id="UP000179047"/>
    </source>
</evidence>
<gene>
    <name evidence="1" type="ORF">A3A33_01990</name>
</gene>